<sequence>MAGNNIYVQGSYVDIHDNEVVNLSVDKAQVRVGDHQVMSQQSDVPEVKMLVESVDEVRDFFWGDSSMAVIFGVCRDCFQYADNMSQFERDFGCVEGLISNTFRHNPYMRLAVGKWEQQGAKQRVLRLVDAYKNEVSKRLKLQTLTE</sequence>
<dbReference type="AlphaFoldDB" id="A0AA37I3M0"/>
<evidence type="ECO:0000313" key="1">
    <source>
        <dbReference type="EMBL" id="GJG33924.1"/>
    </source>
</evidence>
<gene>
    <name evidence="1" type="ORF">PRMUPPPA20_20330</name>
</gene>
<evidence type="ECO:0000313" key="2">
    <source>
        <dbReference type="Proteomes" id="UP000887097"/>
    </source>
</evidence>
<organism evidence="1 2">
    <name type="scientific">Xylanibacter ruminicola</name>
    <name type="common">Prevotella ruminicola</name>
    <dbReference type="NCBI Taxonomy" id="839"/>
    <lineage>
        <taxon>Bacteria</taxon>
        <taxon>Pseudomonadati</taxon>
        <taxon>Bacteroidota</taxon>
        <taxon>Bacteroidia</taxon>
        <taxon>Bacteroidales</taxon>
        <taxon>Prevotellaceae</taxon>
        <taxon>Xylanibacter</taxon>
    </lineage>
</organism>
<protein>
    <submittedName>
        <fullName evidence="1">Uncharacterized protein</fullName>
    </submittedName>
</protein>
<accession>A0AA37I3M0</accession>
<dbReference type="GeneID" id="31501048"/>
<proteinExistence type="predicted"/>
<dbReference type="Proteomes" id="UP000887097">
    <property type="component" value="Unassembled WGS sequence"/>
</dbReference>
<reference evidence="1" key="1">
    <citation type="submission" date="2021-08" db="EMBL/GenBank/DDBJ databases">
        <title>Prevotella lacticifex sp. nov., isolated from rumen of cow.</title>
        <authorList>
            <person name="Shinkai T."/>
            <person name="Ikeyama N."/>
            <person name="Kumagai M."/>
            <person name="Ohmori H."/>
            <person name="Sakamoto M."/>
            <person name="Ohkuma M."/>
            <person name="Mitsumori M."/>
        </authorList>
    </citation>
    <scope>NUCLEOTIDE SEQUENCE</scope>
    <source>
        <strain evidence="1">JCM 8259</strain>
    </source>
</reference>
<comment type="caution">
    <text evidence="1">The sequence shown here is derived from an EMBL/GenBank/DDBJ whole genome shotgun (WGS) entry which is preliminary data.</text>
</comment>
<dbReference type="RefSeq" id="WP_013064650.1">
    <property type="nucleotide sequence ID" value="NZ_BPTT01000001.1"/>
</dbReference>
<name>A0AA37I3M0_XYLRU</name>
<dbReference type="EMBL" id="BPTT01000001">
    <property type="protein sequence ID" value="GJG33924.1"/>
    <property type="molecule type" value="Genomic_DNA"/>
</dbReference>